<evidence type="ECO:0000313" key="1">
    <source>
        <dbReference type="EMBL" id="MDR9778552.1"/>
    </source>
</evidence>
<organism evidence="1 2">
    <name type="scientific">Rhizobium hidalgonense</name>
    <dbReference type="NCBI Taxonomy" id="1538159"/>
    <lineage>
        <taxon>Bacteria</taxon>
        <taxon>Pseudomonadati</taxon>
        <taxon>Pseudomonadota</taxon>
        <taxon>Alphaproteobacteria</taxon>
        <taxon>Hyphomicrobiales</taxon>
        <taxon>Rhizobiaceae</taxon>
        <taxon>Rhizobium/Agrobacterium group</taxon>
        <taxon>Rhizobium</taxon>
    </lineage>
</organism>
<reference evidence="1" key="1">
    <citation type="submission" date="2023-04" db="EMBL/GenBank/DDBJ databases">
        <title>Genomic characterization of faba bean (Vicia faba) microsymbionts in Mexican soils.</title>
        <authorList>
            <person name="Rivera Orduna F.N."/>
            <person name="Guevara-Luna J."/>
            <person name="Yan J."/>
            <person name="Arroyo-Herrera I."/>
            <person name="Li Y."/>
            <person name="Vasquez-Murrieta M.S."/>
            <person name="Wang E.T."/>
        </authorList>
    </citation>
    <scope>NUCLEOTIDE SEQUENCE</scope>
    <source>
        <strain evidence="1">CH26</strain>
    </source>
</reference>
<gene>
    <name evidence="1" type="ORF">RJJ65_39095</name>
</gene>
<dbReference type="EMBL" id="JAVLSF010000940">
    <property type="protein sequence ID" value="MDR9778552.1"/>
    <property type="molecule type" value="Genomic_DNA"/>
</dbReference>
<comment type="caution">
    <text evidence="1">The sequence shown here is derived from an EMBL/GenBank/DDBJ whole genome shotgun (WGS) entry which is preliminary data.</text>
</comment>
<dbReference type="Proteomes" id="UP001268610">
    <property type="component" value="Unassembled WGS sequence"/>
</dbReference>
<dbReference type="RefSeq" id="WP_310866586.1">
    <property type="nucleotide sequence ID" value="NZ_JAVLSF010000940.1"/>
</dbReference>
<feature type="non-terminal residue" evidence="1">
    <location>
        <position position="129"/>
    </location>
</feature>
<feature type="non-terminal residue" evidence="1">
    <location>
        <position position="1"/>
    </location>
</feature>
<name>A0AAJ2GZ35_9HYPH</name>
<dbReference type="AlphaFoldDB" id="A0AAJ2GZ35"/>
<proteinExistence type="predicted"/>
<protein>
    <submittedName>
        <fullName evidence="1">Uncharacterized protein</fullName>
    </submittedName>
</protein>
<dbReference type="SUPFAM" id="SSF158855">
    <property type="entry name" value="Lipase chaperone-like"/>
    <property type="match status" value="1"/>
</dbReference>
<accession>A0AAJ2GZ35</accession>
<evidence type="ECO:0000313" key="2">
    <source>
        <dbReference type="Proteomes" id="UP001268610"/>
    </source>
</evidence>
<sequence>GQPQNLTSTLLPSGSNSEALADSLQDTQIDCALTATPAGQLVLNSNIRNCFEYFLTQMGEKPLSVIDQQIRNHLAQILPASAAQQATNLWQRYLKYREAEGSIQVAGKNSDPDHLQRVFNALNELRQQY</sequence>